<keyword evidence="1" id="KW-0812">Transmembrane</keyword>
<reference evidence="2" key="1">
    <citation type="submission" date="2021-05" db="EMBL/GenBank/DDBJ databases">
        <authorList>
            <person name="Alioto T."/>
            <person name="Alioto T."/>
            <person name="Gomez Garrido J."/>
        </authorList>
    </citation>
    <scope>NUCLEOTIDE SEQUENCE</scope>
</reference>
<protein>
    <submittedName>
        <fullName evidence="2">Uncharacterized protein</fullName>
    </submittedName>
</protein>
<evidence type="ECO:0000313" key="2">
    <source>
        <dbReference type="EMBL" id="CAG6747775.1"/>
    </source>
</evidence>
<keyword evidence="1" id="KW-1133">Transmembrane helix</keyword>
<feature type="transmembrane region" description="Helical" evidence="1">
    <location>
        <begin position="97"/>
        <end position="114"/>
    </location>
</feature>
<name>A0A8D8ZJ16_9HEMI</name>
<proteinExistence type="predicted"/>
<sequence length="130" mass="15709">MFPTDLFHVLINVCYFLLCLTRFIYFEPIVLCFMTNSRVGKRSSWVRVSFKDVFITRQISQAHFLWMSCSICVRYYLIHYDCIHFIPYRSCQGSWTFMFFVVFVAISFVYFSYIRSGTENEFFKKSRTYG</sequence>
<dbReference type="AlphaFoldDB" id="A0A8D8ZJ16"/>
<keyword evidence="1" id="KW-0472">Membrane</keyword>
<dbReference type="EMBL" id="HBUF01515603">
    <property type="protein sequence ID" value="CAG6747775.1"/>
    <property type="molecule type" value="Transcribed_RNA"/>
</dbReference>
<feature type="transmembrane region" description="Helical" evidence="1">
    <location>
        <begin position="6"/>
        <end position="33"/>
    </location>
</feature>
<organism evidence="2">
    <name type="scientific">Cacopsylla melanoneura</name>
    <dbReference type="NCBI Taxonomy" id="428564"/>
    <lineage>
        <taxon>Eukaryota</taxon>
        <taxon>Metazoa</taxon>
        <taxon>Ecdysozoa</taxon>
        <taxon>Arthropoda</taxon>
        <taxon>Hexapoda</taxon>
        <taxon>Insecta</taxon>
        <taxon>Pterygota</taxon>
        <taxon>Neoptera</taxon>
        <taxon>Paraneoptera</taxon>
        <taxon>Hemiptera</taxon>
        <taxon>Sternorrhyncha</taxon>
        <taxon>Psylloidea</taxon>
        <taxon>Psyllidae</taxon>
        <taxon>Psyllinae</taxon>
        <taxon>Cacopsylla</taxon>
    </lineage>
</organism>
<evidence type="ECO:0000256" key="1">
    <source>
        <dbReference type="SAM" id="Phobius"/>
    </source>
</evidence>
<accession>A0A8D8ZJ16</accession>